<dbReference type="InterPro" id="IPR051906">
    <property type="entry name" value="TolC-like"/>
</dbReference>
<dbReference type="AlphaFoldDB" id="A0A840TQQ6"/>
<keyword evidence="7" id="KW-0998">Cell outer membrane</keyword>
<evidence type="ECO:0000313" key="9">
    <source>
        <dbReference type="Proteomes" id="UP000557307"/>
    </source>
</evidence>
<gene>
    <name evidence="8" type="ORF">HNQ92_001699</name>
</gene>
<name>A0A840TQQ6_9BACT</name>
<sequence length="472" mass="54157">MVRTICFGLLVWLSVGKVDAQDTSQVFSYGTFYAQLLHHHPLVKQSNLISESARRELLIARGGFDPTLQGSFDRKVYKAREYFNRSDFFLKVPVWLGGADLKVGYDRNVGVTLSDDIRTGPEGITYLGFQVPIGQGLLIDYRRATLKQAAIFQDMADAERVKVINKVVLTATKDYWDWYFTYQQYLLASEFYQLANVRFQGTRQRSLIGDLASIDTTEALVTLQEREVSLEQARLDLQNARLILSNHLWGESEQPLELPETAVPQSTLGRVIEPAELNDLILLARQRHPEIIKYDFKRQQLQIDERLGREMLKPSLNVNAAALYQGRFFNGQETRTGIPYLNNNYKLSFDLYYPLLLRKERGKLQQTRIKLLQNDLEQAQVQREINNEINAAYNEVKTYENQINTQLRSVANQEILLRAELQKLEMGESSLFLVNARESKLNESRVKVASLKAKYEKTLATLLFAAGLSGWE</sequence>
<comment type="caution">
    <text evidence="8">The sequence shown here is derived from an EMBL/GenBank/DDBJ whole genome shotgun (WGS) entry which is preliminary data.</text>
</comment>
<dbReference type="RefSeq" id="WP_184173075.1">
    <property type="nucleotide sequence ID" value="NZ_JACHGF010000002.1"/>
</dbReference>
<dbReference type="GO" id="GO:0015562">
    <property type="term" value="F:efflux transmembrane transporter activity"/>
    <property type="evidence" value="ECO:0007669"/>
    <property type="project" value="InterPro"/>
</dbReference>
<keyword evidence="4" id="KW-1134">Transmembrane beta strand</keyword>
<proteinExistence type="inferred from homology"/>
<evidence type="ECO:0000256" key="5">
    <source>
        <dbReference type="ARBA" id="ARBA00022692"/>
    </source>
</evidence>
<accession>A0A840TQQ6</accession>
<comment type="subcellular location">
    <subcellularLocation>
        <location evidence="1">Cell outer membrane</location>
    </subcellularLocation>
</comment>
<evidence type="ECO:0000256" key="2">
    <source>
        <dbReference type="ARBA" id="ARBA00007613"/>
    </source>
</evidence>
<dbReference type="GO" id="GO:0015288">
    <property type="term" value="F:porin activity"/>
    <property type="evidence" value="ECO:0007669"/>
    <property type="project" value="TreeGrafter"/>
</dbReference>
<dbReference type="EMBL" id="JACHGF010000002">
    <property type="protein sequence ID" value="MBB5283573.1"/>
    <property type="molecule type" value="Genomic_DNA"/>
</dbReference>
<dbReference type="GO" id="GO:1990281">
    <property type="term" value="C:efflux pump complex"/>
    <property type="evidence" value="ECO:0007669"/>
    <property type="project" value="TreeGrafter"/>
</dbReference>
<organism evidence="8 9">
    <name type="scientific">Rhabdobacter roseus</name>
    <dbReference type="NCBI Taxonomy" id="1655419"/>
    <lineage>
        <taxon>Bacteria</taxon>
        <taxon>Pseudomonadati</taxon>
        <taxon>Bacteroidota</taxon>
        <taxon>Cytophagia</taxon>
        <taxon>Cytophagales</taxon>
        <taxon>Cytophagaceae</taxon>
        <taxon>Rhabdobacter</taxon>
    </lineage>
</organism>
<keyword evidence="5" id="KW-0812">Transmembrane</keyword>
<dbReference type="SUPFAM" id="SSF56954">
    <property type="entry name" value="Outer membrane efflux proteins (OEP)"/>
    <property type="match status" value="1"/>
</dbReference>
<protein>
    <submittedName>
        <fullName evidence="8">Outer membrane protein TolC</fullName>
    </submittedName>
</protein>
<evidence type="ECO:0000313" key="8">
    <source>
        <dbReference type="EMBL" id="MBB5283573.1"/>
    </source>
</evidence>
<dbReference type="Proteomes" id="UP000557307">
    <property type="component" value="Unassembled WGS sequence"/>
</dbReference>
<dbReference type="InterPro" id="IPR003423">
    <property type="entry name" value="OMP_efflux"/>
</dbReference>
<dbReference type="PANTHER" id="PTHR30026">
    <property type="entry name" value="OUTER MEMBRANE PROTEIN TOLC"/>
    <property type="match status" value="1"/>
</dbReference>
<keyword evidence="3" id="KW-0813">Transport</keyword>
<evidence type="ECO:0000256" key="4">
    <source>
        <dbReference type="ARBA" id="ARBA00022452"/>
    </source>
</evidence>
<evidence type="ECO:0000256" key="3">
    <source>
        <dbReference type="ARBA" id="ARBA00022448"/>
    </source>
</evidence>
<evidence type="ECO:0000256" key="7">
    <source>
        <dbReference type="ARBA" id="ARBA00023237"/>
    </source>
</evidence>
<keyword evidence="9" id="KW-1185">Reference proteome</keyword>
<keyword evidence="6" id="KW-0472">Membrane</keyword>
<dbReference type="Gene3D" id="1.20.1600.10">
    <property type="entry name" value="Outer membrane efflux proteins (OEP)"/>
    <property type="match status" value="1"/>
</dbReference>
<dbReference type="PANTHER" id="PTHR30026:SF20">
    <property type="entry name" value="OUTER MEMBRANE PROTEIN TOLC"/>
    <property type="match status" value="1"/>
</dbReference>
<dbReference type="Pfam" id="PF02321">
    <property type="entry name" value="OEP"/>
    <property type="match status" value="1"/>
</dbReference>
<reference evidence="8 9" key="1">
    <citation type="submission" date="2020-08" db="EMBL/GenBank/DDBJ databases">
        <title>Genomic Encyclopedia of Type Strains, Phase IV (KMG-IV): sequencing the most valuable type-strain genomes for metagenomic binning, comparative biology and taxonomic classification.</title>
        <authorList>
            <person name="Goeker M."/>
        </authorList>
    </citation>
    <scope>NUCLEOTIDE SEQUENCE [LARGE SCALE GENOMIC DNA]</scope>
    <source>
        <strain evidence="8 9">DSM 105074</strain>
    </source>
</reference>
<evidence type="ECO:0000256" key="6">
    <source>
        <dbReference type="ARBA" id="ARBA00023136"/>
    </source>
</evidence>
<dbReference type="GO" id="GO:0009279">
    <property type="term" value="C:cell outer membrane"/>
    <property type="evidence" value="ECO:0007669"/>
    <property type="project" value="UniProtKB-SubCell"/>
</dbReference>
<evidence type="ECO:0000256" key="1">
    <source>
        <dbReference type="ARBA" id="ARBA00004442"/>
    </source>
</evidence>
<comment type="similarity">
    <text evidence="2">Belongs to the outer membrane factor (OMF) (TC 1.B.17) family.</text>
</comment>